<evidence type="ECO:0000313" key="1">
    <source>
        <dbReference type="EMBL" id="AWT60066.1"/>
    </source>
</evidence>
<dbReference type="AlphaFoldDB" id="A0A2Z4AG88"/>
<reference evidence="1 2" key="1">
    <citation type="submission" date="2018-06" db="EMBL/GenBank/DDBJ databases">
        <title>Draft Genome Sequence of a Novel Marine Bacterium Related to the Verrucomicrobia.</title>
        <authorList>
            <person name="Vosseberg J."/>
            <person name="Martijn J."/>
            <person name="Ettema T.J.G."/>
        </authorList>
    </citation>
    <scope>NUCLEOTIDE SEQUENCE [LARGE SCALE GENOMIC DNA]</scope>
    <source>
        <strain evidence="1">TARA_B100001123</strain>
    </source>
</reference>
<dbReference type="KEGG" id="mtar:DF168_01266"/>
<protein>
    <submittedName>
        <fullName evidence="1">Uncharacterized protein</fullName>
    </submittedName>
</protein>
<evidence type="ECO:0000313" key="2">
    <source>
        <dbReference type="Proteomes" id="UP000247465"/>
    </source>
</evidence>
<gene>
    <name evidence="1" type="ORF">DF168_01266</name>
</gene>
<accession>A0A2Z4AG88</accession>
<sequence length="86" mass="9924">MRYNWIRVRNLQFLVELPGLEASCYPDFLLDLHISPHLNCSLLARRLIHKVNQVYDQITLQVKSSIKENLTIVVILVGNLINAPDI</sequence>
<name>A0A2Z4AG88_9BACT</name>
<dbReference type="Proteomes" id="UP000247465">
    <property type="component" value="Chromosome"/>
</dbReference>
<organism evidence="1 2">
    <name type="scientific">Candidatus Moanibacter tarae</name>
    <dbReference type="NCBI Taxonomy" id="2200854"/>
    <lineage>
        <taxon>Bacteria</taxon>
        <taxon>Pseudomonadati</taxon>
        <taxon>Verrucomicrobiota</taxon>
        <taxon>Opitutia</taxon>
        <taxon>Puniceicoccales</taxon>
        <taxon>Puniceicoccales incertae sedis</taxon>
        <taxon>Candidatus Moanibacter</taxon>
    </lineage>
</organism>
<proteinExistence type="predicted"/>
<dbReference type="EMBL" id="CP029803">
    <property type="protein sequence ID" value="AWT60066.1"/>
    <property type="molecule type" value="Genomic_DNA"/>
</dbReference>